<keyword evidence="1" id="KW-1133">Transmembrane helix</keyword>
<comment type="caution">
    <text evidence="2">The sequence shown here is derived from an EMBL/GenBank/DDBJ whole genome shotgun (WGS) entry which is preliminary data.</text>
</comment>
<evidence type="ECO:0000313" key="2">
    <source>
        <dbReference type="EMBL" id="MBO8462570.1"/>
    </source>
</evidence>
<keyword evidence="1" id="KW-0472">Membrane</keyword>
<keyword evidence="1" id="KW-0812">Transmembrane</keyword>
<organism evidence="2 3">
    <name type="scientific">Candidatus Scybalomonas excrementavium</name>
    <dbReference type="NCBI Taxonomy" id="2840943"/>
    <lineage>
        <taxon>Bacteria</taxon>
        <taxon>Bacillati</taxon>
        <taxon>Bacillota</taxon>
        <taxon>Clostridia</taxon>
        <taxon>Lachnospirales</taxon>
        <taxon>Lachnospiraceae</taxon>
        <taxon>Lachnospiraceae incertae sedis</taxon>
        <taxon>Candidatus Scybalomonas</taxon>
    </lineage>
</organism>
<proteinExistence type="predicted"/>
<name>A0A9D9HYQ1_9FIRM</name>
<dbReference type="EMBL" id="JADIML010000040">
    <property type="protein sequence ID" value="MBO8462570.1"/>
    <property type="molecule type" value="Genomic_DNA"/>
</dbReference>
<reference evidence="2" key="1">
    <citation type="submission" date="2020-10" db="EMBL/GenBank/DDBJ databases">
        <authorList>
            <person name="Gilroy R."/>
        </authorList>
    </citation>
    <scope>NUCLEOTIDE SEQUENCE</scope>
    <source>
        <strain evidence="2">E3-2379</strain>
    </source>
</reference>
<evidence type="ECO:0000256" key="1">
    <source>
        <dbReference type="SAM" id="Phobius"/>
    </source>
</evidence>
<gene>
    <name evidence="2" type="ORF">IAC13_01410</name>
</gene>
<dbReference type="AlphaFoldDB" id="A0A9D9HYQ1"/>
<accession>A0A9D9HYQ1</accession>
<protein>
    <submittedName>
        <fullName evidence="2">Uncharacterized protein</fullName>
    </submittedName>
</protein>
<feature type="non-terminal residue" evidence="2">
    <location>
        <position position="105"/>
    </location>
</feature>
<reference evidence="2" key="2">
    <citation type="journal article" date="2021" name="PeerJ">
        <title>Extensive microbial diversity within the chicken gut microbiome revealed by metagenomics and culture.</title>
        <authorList>
            <person name="Gilroy R."/>
            <person name="Ravi A."/>
            <person name="Getino M."/>
            <person name="Pursley I."/>
            <person name="Horton D.L."/>
            <person name="Alikhan N.F."/>
            <person name="Baker D."/>
            <person name="Gharbi K."/>
            <person name="Hall N."/>
            <person name="Watson M."/>
            <person name="Adriaenssens E.M."/>
            <person name="Foster-Nyarko E."/>
            <person name="Jarju S."/>
            <person name="Secka A."/>
            <person name="Antonio M."/>
            <person name="Oren A."/>
            <person name="Chaudhuri R.R."/>
            <person name="La Ragione R."/>
            <person name="Hildebrand F."/>
            <person name="Pallen M.J."/>
        </authorList>
    </citation>
    <scope>NUCLEOTIDE SEQUENCE</scope>
    <source>
        <strain evidence="2">E3-2379</strain>
    </source>
</reference>
<evidence type="ECO:0000313" key="3">
    <source>
        <dbReference type="Proteomes" id="UP000823618"/>
    </source>
</evidence>
<feature type="transmembrane region" description="Helical" evidence="1">
    <location>
        <begin position="6"/>
        <end position="25"/>
    </location>
</feature>
<dbReference type="Proteomes" id="UP000823618">
    <property type="component" value="Unassembled WGS sequence"/>
</dbReference>
<sequence length="105" mass="11945">MKKLWIAGFLLTIGGIGMTVVGLGISKYTKDSLYYDRKENGEAIQVIEDSYEIPNQLVLDVDTCNIKLREETKKEQVTIQYPSDYEVSATKEKLSIQPIQGEERQ</sequence>